<feature type="domain" description="ABC3 transporter permease C-terminal" evidence="8">
    <location>
        <begin position="685"/>
        <end position="798"/>
    </location>
</feature>
<evidence type="ECO:0000256" key="4">
    <source>
        <dbReference type="ARBA" id="ARBA00022692"/>
    </source>
</evidence>
<accession>A0A0H2LSH4</accession>
<evidence type="ECO:0000256" key="5">
    <source>
        <dbReference type="ARBA" id="ARBA00022989"/>
    </source>
</evidence>
<dbReference type="GO" id="GO:0098797">
    <property type="term" value="C:plasma membrane protein complex"/>
    <property type="evidence" value="ECO:0007669"/>
    <property type="project" value="TreeGrafter"/>
</dbReference>
<name>A0A0H2LSH4_VARPD</name>
<evidence type="ECO:0000256" key="1">
    <source>
        <dbReference type="ARBA" id="ARBA00004651"/>
    </source>
</evidence>
<feature type="transmembrane region" description="Helical" evidence="7">
    <location>
        <begin position="679"/>
        <end position="699"/>
    </location>
</feature>
<sequence length="811" mass="87088">MRIGSRQRNCPGSTAVRALDRKLLRDLRTMWSQVLTIALVVASGAGGFLTSLSAIDSLAAARDVFYAQGRFADIFVTVKRAPLALVGQLREVAGVAEVQPTIEQIVRIQLPASNDPVLGQLIGIDRTVPPRLNQVSIVSGRGLFDGAATRGGGLDAIDALVSLGFAQARGLKLGDTFGALLNGRQRQLRMVGTAVSPEFVFAGLWGMPDQRGFGIFWVDQEVLAGAYDMEGAFNTLAVRLAPAAVRRVSDAEVADALAQPLARFGGAAPRTREEQVSHAMLDNEIKEQRVLGIMLPSIFLGVAAFLLNVVLARLIATQREQIAALKALGYSNRTIAAHFLSLVLVIVALGLALGVALGDWLGARLVGLYAEVFHFADFEHRMDPRLVLLAAGVTLATALLGTLSAIAATVRLTPAEAMRPPAPGRYRRTLAERLGITRLSPAVRMILRNMERRPVRTGLSIGGVAAAVAIVVMGNFFRDAIDVIVDSTFTLSMRSNVSVWLVEPADNAVALQLARLPGVLAHESLRDVQVTLVNGHLRKRLQIRGGPVRSELLRIVDVNGRQSIPQGDGLLLTDRLAEKLGLRVGDVVRVEVHEGRRRAFEVRVDGTVREMMGLNAYMNREALNRALGEGDIATGFLLALEQGSEARLLQAVQALPRAAGAFSKAAMLRNMQEVTARNILIMSTVLTLFAAVIAVGVVYNNARIALAERAWELASLRVLGFTRAEVSGLLLGEMAIGIAIALPLGMLTGDALVHLIAMLLKSDQFLFPVVIRARTYALAGLAVVLAAAASALIVRRRIDRIDMVSALKTRE</sequence>
<dbReference type="AlphaFoldDB" id="A0A0H2LSH4"/>
<proteinExistence type="inferred from homology"/>
<feature type="transmembrane region" description="Helical" evidence="7">
    <location>
        <begin position="776"/>
        <end position="794"/>
    </location>
</feature>
<feature type="transmembrane region" description="Helical" evidence="7">
    <location>
        <begin position="290"/>
        <end position="315"/>
    </location>
</feature>
<dbReference type="EMBL" id="JZWI01000036">
    <property type="protein sequence ID" value="KLN53258.1"/>
    <property type="molecule type" value="Genomic_DNA"/>
</dbReference>
<dbReference type="PANTHER" id="PTHR30489:SF0">
    <property type="entry name" value="LIPOPROTEIN-RELEASING SYSTEM TRANSMEMBRANE PROTEIN LOLE"/>
    <property type="match status" value="1"/>
</dbReference>
<dbReference type="InterPro" id="IPR051447">
    <property type="entry name" value="Lipoprotein-release_system"/>
</dbReference>
<dbReference type="InterPro" id="IPR003838">
    <property type="entry name" value="ABC3_permease_C"/>
</dbReference>
<keyword evidence="6 7" id="KW-0472">Membrane</keyword>
<dbReference type="Proteomes" id="UP000035170">
    <property type="component" value="Unassembled WGS sequence"/>
</dbReference>
<feature type="transmembrane region" description="Helical" evidence="7">
    <location>
        <begin position="729"/>
        <end position="756"/>
    </location>
</feature>
<comment type="caution">
    <text evidence="9">The sequence shown here is derived from an EMBL/GenBank/DDBJ whole genome shotgun (WGS) entry which is preliminary data.</text>
</comment>
<evidence type="ECO:0000313" key="9">
    <source>
        <dbReference type="EMBL" id="KLN53258.1"/>
    </source>
</evidence>
<evidence type="ECO:0000256" key="3">
    <source>
        <dbReference type="ARBA" id="ARBA00022475"/>
    </source>
</evidence>
<keyword evidence="5 7" id="KW-1133">Transmembrane helix</keyword>
<comment type="subcellular location">
    <subcellularLocation>
        <location evidence="1">Cell membrane</location>
        <topology evidence="1">Multi-pass membrane protein</topology>
    </subcellularLocation>
</comment>
<keyword evidence="4 7" id="KW-0812">Transmembrane</keyword>
<protein>
    <submittedName>
        <fullName evidence="9">FtsX-like permease family protein</fullName>
    </submittedName>
</protein>
<organism evidence="9 10">
    <name type="scientific">Variovorax paradoxus</name>
    <dbReference type="NCBI Taxonomy" id="34073"/>
    <lineage>
        <taxon>Bacteria</taxon>
        <taxon>Pseudomonadati</taxon>
        <taxon>Pseudomonadota</taxon>
        <taxon>Betaproteobacteria</taxon>
        <taxon>Burkholderiales</taxon>
        <taxon>Comamonadaceae</taxon>
        <taxon>Variovorax</taxon>
    </lineage>
</organism>
<feature type="transmembrane region" description="Helical" evidence="7">
    <location>
        <begin position="386"/>
        <end position="410"/>
    </location>
</feature>
<keyword evidence="3" id="KW-1003">Cell membrane</keyword>
<evidence type="ECO:0000256" key="7">
    <source>
        <dbReference type="SAM" id="Phobius"/>
    </source>
</evidence>
<evidence type="ECO:0000256" key="2">
    <source>
        <dbReference type="ARBA" id="ARBA00005236"/>
    </source>
</evidence>
<feature type="transmembrane region" description="Helical" evidence="7">
    <location>
        <begin position="30"/>
        <end position="49"/>
    </location>
</feature>
<dbReference type="GO" id="GO:0044874">
    <property type="term" value="P:lipoprotein localization to outer membrane"/>
    <property type="evidence" value="ECO:0007669"/>
    <property type="project" value="TreeGrafter"/>
</dbReference>
<dbReference type="Pfam" id="PF02687">
    <property type="entry name" value="FtsX"/>
    <property type="match status" value="2"/>
</dbReference>
<evidence type="ECO:0000256" key="6">
    <source>
        <dbReference type="ARBA" id="ARBA00023136"/>
    </source>
</evidence>
<feature type="domain" description="ABC3 transporter permease C-terminal" evidence="8">
    <location>
        <begin position="294"/>
        <end position="413"/>
    </location>
</feature>
<evidence type="ECO:0000259" key="8">
    <source>
        <dbReference type="Pfam" id="PF02687"/>
    </source>
</evidence>
<keyword evidence="10" id="KW-1185">Reference proteome</keyword>
<comment type="similarity">
    <text evidence="2">Belongs to the ABC-4 integral membrane protein family. LolC/E subfamily.</text>
</comment>
<feature type="transmembrane region" description="Helical" evidence="7">
    <location>
        <begin position="458"/>
        <end position="477"/>
    </location>
</feature>
<evidence type="ECO:0000313" key="10">
    <source>
        <dbReference type="Proteomes" id="UP000035170"/>
    </source>
</evidence>
<feature type="transmembrane region" description="Helical" evidence="7">
    <location>
        <begin position="335"/>
        <end position="357"/>
    </location>
</feature>
<dbReference type="PATRIC" id="fig|34073.19.peg.5709"/>
<gene>
    <name evidence="9" type="ORF">VPARA_55740</name>
</gene>
<dbReference type="PANTHER" id="PTHR30489">
    <property type="entry name" value="LIPOPROTEIN-RELEASING SYSTEM TRANSMEMBRANE PROTEIN LOLE"/>
    <property type="match status" value="1"/>
</dbReference>
<reference evidence="9 10" key="1">
    <citation type="submission" date="2015-03" db="EMBL/GenBank/DDBJ databases">
        <title>Genome sequence of Variovorax paradoxus TBEA6.</title>
        <authorList>
            <person name="Poehlein A."/>
            <person name="Schuldes J."/>
            <person name="Wuebbeler J.H."/>
            <person name="Hiessl S."/>
            <person name="Steinbuechel A."/>
            <person name="Daniel R."/>
        </authorList>
    </citation>
    <scope>NUCLEOTIDE SEQUENCE [LARGE SCALE GENOMIC DNA]</scope>
    <source>
        <strain evidence="9 10">TBEA6</strain>
    </source>
</reference>